<dbReference type="GO" id="GO:0005085">
    <property type="term" value="F:guanyl-nucleotide exchange factor activity"/>
    <property type="evidence" value="ECO:0007669"/>
    <property type="project" value="TreeGrafter"/>
</dbReference>
<proteinExistence type="inferred from homology"/>
<dbReference type="GO" id="GO:0005634">
    <property type="term" value="C:nucleus"/>
    <property type="evidence" value="ECO:0007669"/>
    <property type="project" value="TreeGrafter"/>
</dbReference>
<evidence type="ECO:0000313" key="5">
    <source>
        <dbReference type="Proteomes" id="UP000623467"/>
    </source>
</evidence>
<reference evidence="4" key="1">
    <citation type="submission" date="2020-05" db="EMBL/GenBank/DDBJ databases">
        <title>Mycena genomes resolve the evolution of fungal bioluminescence.</title>
        <authorList>
            <person name="Tsai I.J."/>
        </authorList>
    </citation>
    <scope>NUCLEOTIDE SEQUENCE</scope>
    <source>
        <strain evidence="4">160909Yilan</strain>
    </source>
</reference>
<dbReference type="InterPro" id="IPR007681">
    <property type="entry name" value="Mog1"/>
</dbReference>
<keyword evidence="3" id="KW-0653">Protein transport</keyword>
<evidence type="ECO:0000313" key="4">
    <source>
        <dbReference type="EMBL" id="KAF7359544.1"/>
    </source>
</evidence>
<sequence>MFTRWWTRLEKEPIIMSSTRELFGGAITAVAPINLVDASDFRQVPDTQEVLLYPDSSVSIIVEVLQRVDASDDDPAIRFHFDSLAHDNSATTSAVEAVAVIPNTRGDKTPPAITLSGVQSVAKFNKKDEDQVRVLMALFRVEDKRVDLVVTFNVPMVSQDQGAVNAEGWKTVQNHFDAFVRSFCIVDFGLFA</sequence>
<dbReference type="InterPro" id="IPR016123">
    <property type="entry name" value="Mog1/PsbP_a/b/a-sand"/>
</dbReference>
<dbReference type="GO" id="GO:0031267">
    <property type="term" value="F:small GTPase binding"/>
    <property type="evidence" value="ECO:0007669"/>
    <property type="project" value="TreeGrafter"/>
</dbReference>
<evidence type="ECO:0008006" key="6">
    <source>
        <dbReference type="Google" id="ProtNLM"/>
    </source>
</evidence>
<dbReference type="SUPFAM" id="SSF55724">
    <property type="entry name" value="Mog1p/PsbP-like"/>
    <property type="match status" value="1"/>
</dbReference>
<dbReference type="AlphaFoldDB" id="A0A8H7D2D3"/>
<dbReference type="Proteomes" id="UP000623467">
    <property type="component" value="Unassembled WGS sequence"/>
</dbReference>
<evidence type="ECO:0000256" key="3">
    <source>
        <dbReference type="ARBA" id="ARBA00022927"/>
    </source>
</evidence>
<accession>A0A8H7D2D3</accession>
<dbReference type="Gene3D" id="3.40.1000.10">
    <property type="entry name" value="Mog1/PsbP, alpha/beta/alpha sandwich"/>
    <property type="match status" value="1"/>
</dbReference>
<keyword evidence="5" id="KW-1185">Reference proteome</keyword>
<keyword evidence="2" id="KW-0813">Transport</keyword>
<dbReference type="PANTHER" id="PTHR15837:SF0">
    <property type="entry name" value="RAN GUANINE NUCLEOTIDE RELEASE FACTOR"/>
    <property type="match status" value="1"/>
</dbReference>
<dbReference type="GO" id="GO:0006606">
    <property type="term" value="P:protein import into nucleus"/>
    <property type="evidence" value="ECO:0007669"/>
    <property type="project" value="TreeGrafter"/>
</dbReference>
<dbReference type="EMBL" id="JACAZH010000009">
    <property type="protein sequence ID" value="KAF7359544.1"/>
    <property type="molecule type" value="Genomic_DNA"/>
</dbReference>
<gene>
    <name evidence="4" type="ORF">MSAN_01297500</name>
</gene>
<evidence type="ECO:0000256" key="1">
    <source>
        <dbReference type="ARBA" id="ARBA00010307"/>
    </source>
</evidence>
<comment type="similarity">
    <text evidence="1">Belongs to the MOG1 family.</text>
</comment>
<name>A0A8H7D2D3_9AGAR</name>
<dbReference type="OrthoDB" id="10255285at2759"/>
<comment type="caution">
    <text evidence="4">The sequence shown here is derived from an EMBL/GenBank/DDBJ whole genome shotgun (WGS) entry which is preliminary data.</text>
</comment>
<organism evidence="4 5">
    <name type="scientific">Mycena sanguinolenta</name>
    <dbReference type="NCBI Taxonomy" id="230812"/>
    <lineage>
        <taxon>Eukaryota</taxon>
        <taxon>Fungi</taxon>
        <taxon>Dikarya</taxon>
        <taxon>Basidiomycota</taxon>
        <taxon>Agaricomycotina</taxon>
        <taxon>Agaricomycetes</taxon>
        <taxon>Agaricomycetidae</taxon>
        <taxon>Agaricales</taxon>
        <taxon>Marasmiineae</taxon>
        <taxon>Mycenaceae</taxon>
        <taxon>Mycena</taxon>
    </lineage>
</organism>
<dbReference type="Pfam" id="PF04603">
    <property type="entry name" value="Mog1"/>
    <property type="match status" value="1"/>
</dbReference>
<protein>
    <recommendedName>
        <fullName evidence="6">Ran guanine nucleotide release factor</fullName>
    </recommendedName>
</protein>
<dbReference type="PANTHER" id="PTHR15837">
    <property type="entry name" value="RAN GUANINE NUCLEOTIDE RELEASE FACTOR"/>
    <property type="match status" value="1"/>
</dbReference>
<evidence type="ECO:0000256" key="2">
    <source>
        <dbReference type="ARBA" id="ARBA00022448"/>
    </source>
</evidence>